<evidence type="ECO:0000256" key="1">
    <source>
        <dbReference type="ARBA" id="ARBA00004418"/>
    </source>
</evidence>
<dbReference type="CDD" id="cd04211">
    <property type="entry name" value="Cupredoxin_like_2"/>
    <property type="match status" value="1"/>
</dbReference>
<name>A0A372EQ39_9BURK</name>
<dbReference type="PANTHER" id="PTHR38439:SF3">
    <property type="entry name" value="COPPER-RESISTANT CUPROPROTEIN COPI"/>
    <property type="match status" value="1"/>
</dbReference>
<organism evidence="7 8">
    <name type="scientific">Hydrogenophaga borbori</name>
    <dbReference type="NCBI Taxonomy" id="2294117"/>
    <lineage>
        <taxon>Bacteria</taxon>
        <taxon>Pseudomonadati</taxon>
        <taxon>Pseudomonadota</taxon>
        <taxon>Betaproteobacteria</taxon>
        <taxon>Burkholderiales</taxon>
        <taxon>Comamonadaceae</taxon>
        <taxon>Hydrogenophaga</taxon>
    </lineage>
</organism>
<feature type="domain" description="Blue (type 1) copper" evidence="6">
    <location>
        <begin position="56"/>
        <end position="159"/>
    </location>
</feature>
<gene>
    <name evidence="7" type="ORF">DY262_02220</name>
</gene>
<keyword evidence="4" id="KW-0186">Copper</keyword>
<dbReference type="PANTHER" id="PTHR38439">
    <property type="entry name" value="AURACYANIN-B"/>
    <property type="match status" value="1"/>
</dbReference>
<feature type="signal peptide" evidence="5">
    <location>
        <begin position="1"/>
        <end position="21"/>
    </location>
</feature>
<dbReference type="AlphaFoldDB" id="A0A372EQ39"/>
<dbReference type="GO" id="GO:0005507">
    <property type="term" value="F:copper ion binding"/>
    <property type="evidence" value="ECO:0007669"/>
    <property type="project" value="InterPro"/>
</dbReference>
<dbReference type="EMBL" id="QVLS01000001">
    <property type="protein sequence ID" value="RFP82662.1"/>
    <property type="molecule type" value="Genomic_DNA"/>
</dbReference>
<sequence>MTFRTAALLLSLASTTGLAFAHGNEDHKPAGPVRMEQKPWGIAGEAKAVTRTIEIGMTDAMRFTPDRLEVRQGETIRFVHNNAGKVMHEFVLGTKKDLDEHAALMKKFPGMEHDEPYMSHVAPGQRGEIVWRFNRAGEFDFACLLPGHYEAGMVGKIKVVAQ</sequence>
<dbReference type="PROSITE" id="PS00079">
    <property type="entry name" value="MULTICOPPER_OXIDASE1"/>
    <property type="match status" value="1"/>
</dbReference>
<evidence type="ECO:0000259" key="6">
    <source>
        <dbReference type="Pfam" id="PF00127"/>
    </source>
</evidence>
<comment type="subcellular location">
    <subcellularLocation>
        <location evidence="1">Periplasm</location>
    </subcellularLocation>
</comment>
<dbReference type="InterPro" id="IPR000923">
    <property type="entry name" value="BlueCu_1"/>
</dbReference>
<dbReference type="InterPro" id="IPR008972">
    <property type="entry name" value="Cupredoxin"/>
</dbReference>
<dbReference type="Proteomes" id="UP000261931">
    <property type="component" value="Unassembled WGS sequence"/>
</dbReference>
<comment type="caution">
    <text evidence="7">The sequence shown here is derived from an EMBL/GenBank/DDBJ whole genome shotgun (WGS) entry which is preliminary data.</text>
</comment>
<dbReference type="GO" id="GO:0009055">
    <property type="term" value="F:electron transfer activity"/>
    <property type="evidence" value="ECO:0007669"/>
    <property type="project" value="InterPro"/>
</dbReference>
<evidence type="ECO:0000256" key="3">
    <source>
        <dbReference type="ARBA" id="ARBA00022764"/>
    </source>
</evidence>
<feature type="chain" id="PRO_5016852797" evidence="5">
    <location>
        <begin position="22"/>
        <end position="162"/>
    </location>
</feature>
<proteinExistence type="predicted"/>
<protein>
    <submittedName>
        <fullName evidence="7">Plastocyanin</fullName>
    </submittedName>
</protein>
<evidence type="ECO:0000313" key="8">
    <source>
        <dbReference type="Proteomes" id="UP000261931"/>
    </source>
</evidence>
<dbReference type="InterPro" id="IPR050845">
    <property type="entry name" value="Cu-binding_ET"/>
</dbReference>
<evidence type="ECO:0000256" key="4">
    <source>
        <dbReference type="ARBA" id="ARBA00023008"/>
    </source>
</evidence>
<dbReference type="SUPFAM" id="SSF49503">
    <property type="entry name" value="Cupredoxins"/>
    <property type="match status" value="1"/>
</dbReference>
<keyword evidence="5" id="KW-0732">Signal</keyword>
<keyword evidence="8" id="KW-1185">Reference proteome</keyword>
<dbReference type="Gene3D" id="2.60.40.420">
    <property type="entry name" value="Cupredoxins - blue copper proteins"/>
    <property type="match status" value="1"/>
</dbReference>
<evidence type="ECO:0000256" key="5">
    <source>
        <dbReference type="SAM" id="SignalP"/>
    </source>
</evidence>
<evidence type="ECO:0000313" key="7">
    <source>
        <dbReference type="EMBL" id="RFP82662.1"/>
    </source>
</evidence>
<dbReference type="Pfam" id="PF00127">
    <property type="entry name" value="Copper-bind"/>
    <property type="match status" value="1"/>
</dbReference>
<keyword evidence="3" id="KW-0574">Periplasm</keyword>
<dbReference type="GO" id="GO:0042597">
    <property type="term" value="C:periplasmic space"/>
    <property type="evidence" value="ECO:0007669"/>
    <property type="project" value="UniProtKB-SubCell"/>
</dbReference>
<dbReference type="InterPro" id="IPR033138">
    <property type="entry name" value="Cu_oxidase_CS"/>
</dbReference>
<evidence type="ECO:0000256" key="2">
    <source>
        <dbReference type="ARBA" id="ARBA00022723"/>
    </source>
</evidence>
<keyword evidence="2" id="KW-0479">Metal-binding</keyword>
<reference evidence="7 8" key="1">
    <citation type="submission" date="2018-08" db="EMBL/GenBank/DDBJ databases">
        <title>Hydrogenophaga sp. LA-38 isolated from sludge.</title>
        <authorList>
            <person name="Im W.-T."/>
        </authorList>
    </citation>
    <scope>NUCLEOTIDE SEQUENCE [LARGE SCALE GENOMIC DNA]</scope>
    <source>
        <strain evidence="7 8">LA-38</strain>
    </source>
</reference>
<accession>A0A372EQ39</accession>
<dbReference type="RefSeq" id="WP_116957337.1">
    <property type="nucleotide sequence ID" value="NZ_QVLS01000001.1"/>
</dbReference>